<feature type="domain" description="DNA methylase N-4/N-6" evidence="4">
    <location>
        <begin position="39"/>
        <end position="95"/>
    </location>
</feature>
<evidence type="ECO:0000259" key="4">
    <source>
        <dbReference type="Pfam" id="PF01555"/>
    </source>
</evidence>
<sequence length="307" mass="32060">MSKRIGTQLPRLAGERSEGPVVASVWPTGTDSLAAQLAEGGYHDATAADPALMAPAIARYAVAALTRPGDVVLDPDCGAGTTVVEALRAGRHAIGLTGQRPWWRLARANVTATKARGVFVDGMVLILDRRPGTAVAAATAGLTGRIDLLLTTLRTSPAGDFDGALERLHGLLAQYRPLLRPGGHVVVTSAPRRHPVRHDLLDVPGRIAAVATAAGLAPVARCVALTATVRRGRTYTRASLAQRRAAARAERVLGHPVALLAHHTALVLRTDPDATDPALNQSLPALPAPPQPRRRPGHGARPDSIAA</sequence>
<evidence type="ECO:0000256" key="1">
    <source>
        <dbReference type="ARBA" id="ARBA00022603"/>
    </source>
</evidence>
<dbReference type="EMBL" id="JAAGNC010000116">
    <property type="protein sequence ID" value="NEC58412.1"/>
    <property type="molecule type" value="Genomic_DNA"/>
</dbReference>
<dbReference type="InterPro" id="IPR029063">
    <property type="entry name" value="SAM-dependent_MTases_sf"/>
</dbReference>
<dbReference type="Proteomes" id="UP000470404">
    <property type="component" value="Unassembled WGS sequence"/>
</dbReference>
<comment type="caution">
    <text evidence="5">The sequence shown here is derived from an EMBL/GenBank/DDBJ whole genome shotgun (WGS) entry which is preliminary data.</text>
</comment>
<feature type="region of interest" description="Disordered" evidence="3">
    <location>
        <begin position="272"/>
        <end position="307"/>
    </location>
</feature>
<keyword evidence="6" id="KW-1185">Reference proteome</keyword>
<dbReference type="Gene3D" id="3.40.50.150">
    <property type="entry name" value="Vaccinia Virus protein VP39"/>
    <property type="match status" value="1"/>
</dbReference>
<proteinExistence type="predicted"/>
<name>A0ABX0BYS0_9PSEU</name>
<dbReference type="SUPFAM" id="SSF53335">
    <property type="entry name" value="S-adenosyl-L-methionine-dependent methyltransferases"/>
    <property type="match status" value="1"/>
</dbReference>
<protein>
    <submittedName>
        <fullName evidence="5">Site-specific DNA-methyltransferase</fullName>
    </submittedName>
</protein>
<dbReference type="RefSeq" id="WP_067582613.1">
    <property type="nucleotide sequence ID" value="NZ_JAAGNC010000116.1"/>
</dbReference>
<keyword evidence="1" id="KW-0489">Methyltransferase</keyword>
<keyword evidence="2" id="KW-0808">Transferase</keyword>
<organism evidence="5 6">
    <name type="scientific">Amycolatopsis rubida</name>
    <dbReference type="NCBI Taxonomy" id="112413"/>
    <lineage>
        <taxon>Bacteria</taxon>
        <taxon>Bacillati</taxon>
        <taxon>Actinomycetota</taxon>
        <taxon>Actinomycetes</taxon>
        <taxon>Pseudonocardiales</taxon>
        <taxon>Pseudonocardiaceae</taxon>
        <taxon>Amycolatopsis</taxon>
    </lineage>
</organism>
<evidence type="ECO:0000313" key="5">
    <source>
        <dbReference type="EMBL" id="NEC58412.1"/>
    </source>
</evidence>
<accession>A0ABX0BYS0</accession>
<dbReference type="Pfam" id="PF01555">
    <property type="entry name" value="N6_N4_Mtase"/>
    <property type="match status" value="1"/>
</dbReference>
<dbReference type="InterPro" id="IPR002941">
    <property type="entry name" value="DNA_methylase_N4/N6"/>
</dbReference>
<reference evidence="5 6" key="1">
    <citation type="submission" date="2020-01" db="EMBL/GenBank/DDBJ databases">
        <title>Insect and environment-associated Actinomycetes.</title>
        <authorList>
            <person name="Currrie C."/>
            <person name="Chevrette M."/>
            <person name="Carlson C."/>
            <person name="Stubbendieck R."/>
            <person name="Wendt-Pienkowski E."/>
        </authorList>
    </citation>
    <scope>NUCLEOTIDE SEQUENCE [LARGE SCALE GENOMIC DNA]</scope>
    <source>
        <strain evidence="5 6">SID8386</strain>
    </source>
</reference>
<evidence type="ECO:0000313" key="6">
    <source>
        <dbReference type="Proteomes" id="UP000470404"/>
    </source>
</evidence>
<evidence type="ECO:0000256" key="3">
    <source>
        <dbReference type="SAM" id="MobiDB-lite"/>
    </source>
</evidence>
<evidence type="ECO:0000256" key="2">
    <source>
        <dbReference type="ARBA" id="ARBA00022679"/>
    </source>
</evidence>
<gene>
    <name evidence="5" type="ORF">G3I59_23070</name>
</gene>